<reference evidence="2" key="1">
    <citation type="submission" date="2020-07" db="EMBL/GenBank/DDBJ databases">
        <title>The High-quality genome of the commercially important snow crab, Chionoecetes opilio.</title>
        <authorList>
            <person name="Jeong J.-H."/>
            <person name="Ryu S."/>
        </authorList>
    </citation>
    <scope>NUCLEOTIDE SEQUENCE</scope>
    <source>
        <strain evidence="2">MADBK_172401_WGS</strain>
        <tissue evidence="2">Digestive gland</tissue>
    </source>
</reference>
<feature type="compositionally biased region" description="Polar residues" evidence="1">
    <location>
        <begin position="12"/>
        <end position="26"/>
    </location>
</feature>
<dbReference type="AlphaFoldDB" id="A0A8J4XRI3"/>
<evidence type="ECO:0000313" key="3">
    <source>
        <dbReference type="Proteomes" id="UP000770661"/>
    </source>
</evidence>
<gene>
    <name evidence="2" type="ORF">GWK47_017298</name>
</gene>
<comment type="caution">
    <text evidence="2">The sequence shown here is derived from an EMBL/GenBank/DDBJ whole genome shotgun (WGS) entry which is preliminary data.</text>
</comment>
<sequence>MRGRDLPGRWPSRQTRFQATPSEGSGQRTCYLKDCLAYSCVAVMHEDHGQVCSVLKRMPTLTSWISTWACPMTSSTKQGGVKCLDAGARVYGADGLGMTQVLSRRDPQRCARRWYHDTKGTQPHRARQAWEHLPR</sequence>
<accession>A0A8J4XRI3</accession>
<evidence type="ECO:0000256" key="1">
    <source>
        <dbReference type="SAM" id="MobiDB-lite"/>
    </source>
</evidence>
<protein>
    <submittedName>
        <fullName evidence="2">Uncharacterized protein</fullName>
    </submittedName>
</protein>
<proteinExistence type="predicted"/>
<feature type="region of interest" description="Disordered" evidence="1">
    <location>
        <begin position="1"/>
        <end position="26"/>
    </location>
</feature>
<name>A0A8J4XRI3_CHIOP</name>
<dbReference type="EMBL" id="JACEEZ010021925">
    <property type="protein sequence ID" value="KAG0712958.1"/>
    <property type="molecule type" value="Genomic_DNA"/>
</dbReference>
<organism evidence="2 3">
    <name type="scientific">Chionoecetes opilio</name>
    <name type="common">Atlantic snow crab</name>
    <name type="synonym">Cancer opilio</name>
    <dbReference type="NCBI Taxonomy" id="41210"/>
    <lineage>
        <taxon>Eukaryota</taxon>
        <taxon>Metazoa</taxon>
        <taxon>Ecdysozoa</taxon>
        <taxon>Arthropoda</taxon>
        <taxon>Crustacea</taxon>
        <taxon>Multicrustacea</taxon>
        <taxon>Malacostraca</taxon>
        <taxon>Eumalacostraca</taxon>
        <taxon>Eucarida</taxon>
        <taxon>Decapoda</taxon>
        <taxon>Pleocyemata</taxon>
        <taxon>Brachyura</taxon>
        <taxon>Eubrachyura</taxon>
        <taxon>Majoidea</taxon>
        <taxon>Majidae</taxon>
        <taxon>Chionoecetes</taxon>
    </lineage>
</organism>
<keyword evidence="3" id="KW-1185">Reference proteome</keyword>
<evidence type="ECO:0000313" key="2">
    <source>
        <dbReference type="EMBL" id="KAG0712958.1"/>
    </source>
</evidence>
<dbReference type="Proteomes" id="UP000770661">
    <property type="component" value="Unassembled WGS sequence"/>
</dbReference>